<comment type="caution">
    <text evidence="1">The sequence shown here is derived from an EMBL/GenBank/DDBJ whole genome shotgun (WGS) entry which is preliminary data.</text>
</comment>
<proteinExistence type="predicted"/>
<dbReference type="AlphaFoldDB" id="A0AA88RZS5"/>
<sequence length="110" mass="11316">MAWRLNGVISRYANLSYRTEYSKFTSTENDVISLSKGEISLAKRGERDVVGDRKVEQIDGDSSFAATAPAAAGLAPAAAGLAPAAAGLAPAAPAAPIRQSCPEAPPIAFL</sequence>
<gene>
    <name evidence="1" type="ORF">RJ640_022115</name>
</gene>
<organism evidence="1 2">
    <name type="scientific">Escallonia rubra</name>
    <dbReference type="NCBI Taxonomy" id="112253"/>
    <lineage>
        <taxon>Eukaryota</taxon>
        <taxon>Viridiplantae</taxon>
        <taxon>Streptophyta</taxon>
        <taxon>Embryophyta</taxon>
        <taxon>Tracheophyta</taxon>
        <taxon>Spermatophyta</taxon>
        <taxon>Magnoliopsida</taxon>
        <taxon>eudicotyledons</taxon>
        <taxon>Gunneridae</taxon>
        <taxon>Pentapetalae</taxon>
        <taxon>asterids</taxon>
        <taxon>campanulids</taxon>
        <taxon>Escalloniales</taxon>
        <taxon>Escalloniaceae</taxon>
        <taxon>Escallonia</taxon>
    </lineage>
</organism>
<name>A0AA88RZS5_9ASTE</name>
<evidence type="ECO:0000313" key="2">
    <source>
        <dbReference type="Proteomes" id="UP001187471"/>
    </source>
</evidence>
<accession>A0AA88RZS5</accession>
<keyword evidence="2" id="KW-1185">Reference proteome</keyword>
<evidence type="ECO:0000313" key="1">
    <source>
        <dbReference type="EMBL" id="KAK2993276.1"/>
    </source>
</evidence>
<protein>
    <submittedName>
        <fullName evidence="1">Uncharacterized protein</fullName>
    </submittedName>
</protein>
<dbReference type="EMBL" id="JAVXUO010000333">
    <property type="protein sequence ID" value="KAK2993276.1"/>
    <property type="molecule type" value="Genomic_DNA"/>
</dbReference>
<reference evidence="1" key="1">
    <citation type="submission" date="2022-12" db="EMBL/GenBank/DDBJ databases">
        <title>Draft genome assemblies for two species of Escallonia (Escalloniales).</title>
        <authorList>
            <person name="Chanderbali A."/>
            <person name="Dervinis C."/>
            <person name="Anghel I."/>
            <person name="Soltis D."/>
            <person name="Soltis P."/>
            <person name="Zapata F."/>
        </authorList>
    </citation>
    <scope>NUCLEOTIDE SEQUENCE</scope>
    <source>
        <strain evidence="1">UCBG92.1500</strain>
        <tissue evidence="1">Leaf</tissue>
    </source>
</reference>
<dbReference type="Proteomes" id="UP001187471">
    <property type="component" value="Unassembled WGS sequence"/>
</dbReference>